<dbReference type="GO" id="GO:0005634">
    <property type="term" value="C:nucleus"/>
    <property type="evidence" value="ECO:0007669"/>
    <property type="project" value="UniProtKB-SubCell"/>
</dbReference>
<dbReference type="Proteomes" id="UP001732720">
    <property type="component" value="Chromosome X"/>
</dbReference>
<dbReference type="Gene3D" id="3.30.310.50">
    <property type="entry name" value="Alpha-D-phosphohexomutase, C-terminal domain"/>
    <property type="match status" value="1"/>
</dbReference>
<keyword evidence="10" id="KW-1185">Reference proteome</keyword>
<keyword evidence="5" id="KW-0819">tRNA processing</keyword>
<dbReference type="AlphaFoldDB" id="A0A8B7V736"/>
<evidence type="ECO:0000256" key="3">
    <source>
        <dbReference type="ARBA" id="ARBA00007073"/>
    </source>
</evidence>
<name>A0A8B7V736_CASCN</name>
<dbReference type="PANTHER" id="PTHR31283">
    <property type="entry name" value="EKC/KEOPS COMPLEX SUBUNIT PCC1 FAMILY MEMBER"/>
    <property type="match status" value="1"/>
</dbReference>
<evidence type="ECO:0000256" key="5">
    <source>
        <dbReference type="ARBA" id="ARBA00022694"/>
    </source>
</evidence>
<dbReference type="OrthoDB" id="10025739at2759"/>
<dbReference type="CTD" id="8270"/>
<dbReference type="FunFam" id="3.30.310.50:FF:000005">
    <property type="entry name" value="L antigen family member 3"/>
    <property type="match status" value="1"/>
</dbReference>
<keyword evidence="6" id="KW-0539">Nucleus</keyword>
<reference evidence="11" key="1">
    <citation type="submission" date="2025-08" db="UniProtKB">
        <authorList>
            <consortium name="RefSeq"/>
        </authorList>
    </citation>
    <scope>IDENTIFICATION</scope>
    <source>
        <tissue evidence="11">Leukocyte</tissue>
    </source>
</reference>
<evidence type="ECO:0000256" key="2">
    <source>
        <dbReference type="ARBA" id="ARBA00004496"/>
    </source>
</evidence>
<accession>A0A8B7V736</accession>
<comment type="similarity">
    <text evidence="3">Belongs to the CTAG/PCC1 family.</text>
</comment>
<protein>
    <recommendedName>
        <fullName evidence="9">L antigen family member 3</fullName>
    </recommendedName>
</protein>
<dbReference type="GO" id="GO:0005737">
    <property type="term" value="C:cytoplasm"/>
    <property type="evidence" value="ECO:0007669"/>
    <property type="project" value="UniProtKB-SubCell"/>
</dbReference>
<evidence type="ECO:0000313" key="10">
    <source>
        <dbReference type="Proteomes" id="UP001732720"/>
    </source>
</evidence>
<dbReference type="GeneID" id="109691906"/>
<evidence type="ECO:0000256" key="7">
    <source>
        <dbReference type="ARBA" id="ARBA00053047"/>
    </source>
</evidence>
<comment type="subcellular location">
    <subcellularLocation>
        <location evidence="2">Cytoplasm</location>
    </subcellularLocation>
    <subcellularLocation>
        <location evidence="1">Nucleus</location>
    </subcellularLocation>
</comment>
<keyword evidence="4" id="KW-0963">Cytoplasm</keyword>
<dbReference type="GO" id="GO:0000408">
    <property type="term" value="C:EKC/KEOPS complex"/>
    <property type="evidence" value="ECO:0007669"/>
    <property type="project" value="TreeGrafter"/>
</dbReference>
<organism evidence="11">
    <name type="scientific">Castor canadensis</name>
    <name type="common">American beaver</name>
    <dbReference type="NCBI Taxonomy" id="51338"/>
    <lineage>
        <taxon>Eukaryota</taxon>
        <taxon>Metazoa</taxon>
        <taxon>Chordata</taxon>
        <taxon>Craniata</taxon>
        <taxon>Vertebrata</taxon>
        <taxon>Euteleostomi</taxon>
        <taxon>Mammalia</taxon>
        <taxon>Eutheria</taxon>
        <taxon>Euarchontoglires</taxon>
        <taxon>Glires</taxon>
        <taxon>Rodentia</taxon>
        <taxon>Castorimorpha</taxon>
        <taxon>Castoridae</taxon>
        <taxon>Castor</taxon>
    </lineage>
</organism>
<dbReference type="PANTHER" id="PTHR31283:SF19">
    <property type="entry name" value="EKC_KEOPS COMPLEX SUBUNIT LAGE3"/>
    <property type="match status" value="1"/>
</dbReference>
<evidence type="ECO:0000256" key="9">
    <source>
        <dbReference type="ARBA" id="ARBA00076355"/>
    </source>
</evidence>
<evidence type="ECO:0000256" key="8">
    <source>
        <dbReference type="ARBA" id="ARBA00062157"/>
    </source>
</evidence>
<evidence type="ECO:0000256" key="4">
    <source>
        <dbReference type="ARBA" id="ARBA00022490"/>
    </source>
</evidence>
<dbReference type="Pfam" id="PF09341">
    <property type="entry name" value="Pcc1"/>
    <property type="match status" value="1"/>
</dbReference>
<evidence type="ECO:0000256" key="6">
    <source>
        <dbReference type="ARBA" id="ARBA00023242"/>
    </source>
</evidence>
<evidence type="ECO:0000256" key="1">
    <source>
        <dbReference type="ARBA" id="ARBA00004123"/>
    </source>
</evidence>
<comment type="subunit">
    <text evidence="8">Component of the EKC/KEOPS complex composed of at least GON7, TP53RK, TPRKB, OSGEP and LAGE3; the whole complex dimerizes.</text>
</comment>
<dbReference type="GO" id="GO:0008033">
    <property type="term" value="P:tRNA processing"/>
    <property type="evidence" value="ECO:0007669"/>
    <property type="project" value="UniProtKB-KW"/>
</dbReference>
<proteinExistence type="inferred from homology"/>
<dbReference type="KEGG" id="ccan:109691906"/>
<gene>
    <name evidence="11" type="primary">Lage3</name>
</gene>
<sequence length="225" mass="22927">MGLRRSTEATWVPKEAELPEPSWRELITRRQPPRGPLCAGAGVVSRAGGGASGGPRALSAAGREGGLSGLRSEGGVEGGAAADMQATDARVGDAAGGAEGQGGQSGCCSPGSSGAVAVTPGGAHRITRGDAAPLARRSGTRPHIFDLSVPFPTPLEAEIACGALAPDAEPHRAVLGKELTVSGSILAVHWTAEDSRLLRTSIINFLEQLSLVVRTMQRFGPPVSR</sequence>
<dbReference type="InterPro" id="IPR015419">
    <property type="entry name" value="CTAG/Pcc1"/>
</dbReference>
<evidence type="ECO:0000313" key="11">
    <source>
        <dbReference type="RefSeq" id="XP_020027776.1"/>
    </source>
</evidence>
<comment type="function">
    <text evidence="7">Component of the EKC/KEOPS complex that is required for the formation of a threonylcarbamoyl group on adenosine at position 37 (t(6)A37) in tRNAs that read codons beginning with adenine. The complex is probably involved in the transfer of the threonylcarbamoyl moiety of threonylcarbamoyl-AMP (TC-AMP) to the N6 group of A37. LAGE3 functions as a dimerization module for the complex.</text>
</comment>
<dbReference type="GO" id="GO:0070525">
    <property type="term" value="P:tRNA threonylcarbamoyladenosine metabolic process"/>
    <property type="evidence" value="ECO:0007669"/>
    <property type="project" value="TreeGrafter"/>
</dbReference>
<dbReference type="RefSeq" id="XP_020027776.1">
    <property type="nucleotide sequence ID" value="XM_020172187.1"/>
</dbReference>
<dbReference type="RefSeq" id="XP_020027776.2">
    <property type="nucleotide sequence ID" value="XM_020172187.2"/>
</dbReference>